<protein>
    <recommendedName>
        <fullName evidence="2">Cyanobacterial TRADD-N associated 2 transmembrane domain-containing protein</fullName>
    </recommendedName>
</protein>
<comment type="caution">
    <text evidence="3">The sequence shown here is derived from an EMBL/GenBank/DDBJ whole genome shotgun (WGS) entry which is preliminary data.</text>
</comment>
<dbReference type="RefSeq" id="WP_190959920.1">
    <property type="nucleotide sequence ID" value="NZ_JACJTU010000084.1"/>
</dbReference>
<reference evidence="3 4" key="1">
    <citation type="journal article" date="2020" name="ISME J.">
        <title>Comparative genomics reveals insights into cyanobacterial evolution and habitat adaptation.</title>
        <authorList>
            <person name="Chen M.Y."/>
            <person name="Teng W.K."/>
            <person name="Zhao L."/>
            <person name="Hu C.X."/>
            <person name="Zhou Y.K."/>
            <person name="Han B.P."/>
            <person name="Song L.R."/>
            <person name="Shu W.S."/>
        </authorList>
    </citation>
    <scope>NUCLEOTIDE SEQUENCE [LARGE SCALE GENOMIC DNA]</scope>
    <source>
        <strain evidence="3 4">FACHB-159</strain>
    </source>
</reference>
<evidence type="ECO:0000313" key="3">
    <source>
        <dbReference type="EMBL" id="MBD2739420.1"/>
    </source>
</evidence>
<name>A0ABR8KK13_9NOSO</name>
<feature type="domain" description="Cyanobacterial TRADD-N associated 2 transmembrane" evidence="2">
    <location>
        <begin position="42"/>
        <end position="107"/>
    </location>
</feature>
<dbReference type="Proteomes" id="UP000637383">
    <property type="component" value="Unassembled WGS sequence"/>
</dbReference>
<evidence type="ECO:0000259" key="2">
    <source>
        <dbReference type="Pfam" id="PF20712"/>
    </source>
</evidence>
<dbReference type="EMBL" id="JACJTU010000084">
    <property type="protein sequence ID" value="MBD2739420.1"/>
    <property type="molecule type" value="Genomic_DNA"/>
</dbReference>
<organism evidence="3 4">
    <name type="scientific">Nostoc paludosum FACHB-159</name>
    <dbReference type="NCBI Taxonomy" id="2692908"/>
    <lineage>
        <taxon>Bacteria</taxon>
        <taxon>Bacillati</taxon>
        <taxon>Cyanobacteriota</taxon>
        <taxon>Cyanophyceae</taxon>
        <taxon>Nostocales</taxon>
        <taxon>Nostocaceae</taxon>
        <taxon>Nostoc</taxon>
    </lineage>
</organism>
<keyword evidence="1" id="KW-1133">Transmembrane helix</keyword>
<gene>
    <name evidence="3" type="ORF">H6H03_37115</name>
</gene>
<keyword evidence="4" id="KW-1185">Reference proteome</keyword>
<dbReference type="InterPro" id="IPR048567">
    <property type="entry name" value="CyanoTRADDas_TM"/>
</dbReference>
<accession>A0ABR8KK13</accession>
<evidence type="ECO:0000313" key="4">
    <source>
        <dbReference type="Proteomes" id="UP000637383"/>
    </source>
</evidence>
<dbReference type="Pfam" id="PF20712">
    <property type="entry name" value="CyanoTRADDas_TM"/>
    <property type="match status" value="1"/>
</dbReference>
<keyword evidence="1" id="KW-0812">Transmembrane</keyword>
<feature type="transmembrane region" description="Helical" evidence="1">
    <location>
        <begin position="53"/>
        <end position="74"/>
    </location>
</feature>
<keyword evidence="1" id="KW-0472">Membrane</keyword>
<proteinExistence type="predicted"/>
<evidence type="ECO:0000256" key="1">
    <source>
        <dbReference type="SAM" id="Phobius"/>
    </source>
</evidence>
<sequence length="118" mass="13023">MNLISRFVSYLQFHDSADTDSQLSLGCTQKTKQSVNTCLFQEHLRQARLSFNFTFGVTMASTVIGLGSVVLLLLGEVQKETVIAAGEITVSIAAVSHELTKHTNDKLEKISQTFKDED</sequence>